<dbReference type="GeneTree" id="ENSGT01120000277039"/>
<name>A0A674IND1_9SAUR</name>
<reference evidence="2" key="2">
    <citation type="submission" date="2025-09" db="UniProtKB">
        <authorList>
            <consortium name="Ensembl"/>
        </authorList>
    </citation>
    <scope>IDENTIFICATION</scope>
</reference>
<protein>
    <recommendedName>
        <fullName evidence="1">F-box domain-containing protein</fullName>
    </recommendedName>
</protein>
<evidence type="ECO:0000313" key="2">
    <source>
        <dbReference type="Ensembl" id="ENSTMTP00000009658.1"/>
    </source>
</evidence>
<dbReference type="Ensembl" id="ENSTMTT00000009986.1">
    <property type="protein sequence ID" value="ENSTMTP00000009658.1"/>
    <property type="gene ID" value="ENSTMTG00000007045.1"/>
</dbReference>
<dbReference type="SMART" id="SM00256">
    <property type="entry name" value="FBOX"/>
    <property type="match status" value="1"/>
</dbReference>
<dbReference type="Proteomes" id="UP000472274">
    <property type="component" value="Unplaced"/>
</dbReference>
<dbReference type="AlphaFoldDB" id="A0A674IND1"/>
<organism evidence="2 3">
    <name type="scientific">Terrapene triunguis</name>
    <name type="common">Three-toed box turtle</name>
    <dbReference type="NCBI Taxonomy" id="2587831"/>
    <lineage>
        <taxon>Eukaryota</taxon>
        <taxon>Metazoa</taxon>
        <taxon>Chordata</taxon>
        <taxon>Craniata</taxon>
        <taxon>Vertebrata</taxon>
        <taxon>Euteleostomi</taxon>
        <taxon>Archelosauria</taxon>
        <taxon>Testudinata</taxon>
        <taxon>Testudines</taxon>
        <taxon>Cryptodira</taxon>
        <taxon>Durocryptodira</taxon>
        <taxon>Testudinoidea</taxon>
        <taxon>Emydidae</taxon>
        <taxon>Terrapene</taxon>
    </lineage>
</organism>
<evidence type="ECO:0000259" key="1">
    <source>
        <dbReference type="PROSITE" id="PS50181"/>
    </source>
</evidence>
<dbReference type="SUPFAM" id="SSF81383">
    <property type="entry name" value="F-box domain"/>
    <property type="match status" value="1"/>
</dbReference>
<reference evidence="2" key="1">
    <citation type="submission" date="2025-08" db="UniProtKB">
        <authorList>
            <consortium name="Ensembl"/>
        </authorList>
    </citation>
    <scope>IDENTIFICATION</scope>
</reference>
<accession>A0A674IND1</accession>
<dbReference type="Pfam" id="PF12937">
    <property type="entry name" value="F-box-like"/>
    <property type="match status" value="1"/>
</dbReference>
<dbReference type="InterPro" id="IPR036047">
    <property type="entry name" value="F-box-like_dom_sf"/>
</dbReference>
<dbReference type="InParanoid" id="A0A674IND1"/>
<keyword evidence="3" id="KW-1185">Reference proteome</keyword>
<dbReference type="InterPro" id="IPR001810">
    <property type="entry name" value="F-box_dom"/>
</dbReference>
<feature type="domain" description="F-box" evidence="1">
    <location>
        <begin position="3"/>
        <end position="49"/>
    </location>
</feature>
<sequence>MRATHLLQLPQEMLTEIIMYLPPAEKSKVRATCSLFKDLVDQPVVWRKSTIVLRLLHLNQRFNLFVLYEKSCVS</sequence>
<proteinExistence type="predicted"/>
<dbReference type="PROSITE" id="PS50181">
    <property type="entry name" value="FBOX"/>
    <property type="match status" value="1"/>
</dbReference>
<evidence type="ECO:0000313" key="3">
    <source>
        <dbReference type="Proteomes" id="UP000472274"/>
    </source>
</evidence>
<dbReference type="Gene3D" id="1.20.1280.50">
    <property type="match status" value="1"/>
</dbReference>